<reference evidence="2" key="1">
    <citation type="journal article" date="2011" name="J. Bacteriol.">
        <title>Complete genome of the cellulolytic ruminal bacterium Ruminococcus albus 7.</title>
        <authorList>
            <person name="Suen G."/>
            <person name="Stevenson D.M."/>
            <person name="Bruce D.C."/>
            <person name="Chertkov O."/>
            <person name="Copeland A."/>
            <person name="Cheng J.F."/>
            <person name="Detter C."/>
            <person name="Detter J.C."/>
            <person name="Goodwin L.A."/>
            <person name="Han C.S."/>
            <person name="Hauser L.J."/>
            <person name="Ivanova N.N."/>
            <person name="Kyrpides N.C."/>
            <person name="Land M.L."/>
            <person name="Lapidus A."/>
            <person name="Lucas S."/>
            <person name="Ovchinnikova G."/>
            <person name="Pitluck S."/>
            <person name="Tapia R."/>
            <person name="Woyke T."/>
            <person name="Boyum J."/>
            <person name="Mead D."/>
            <person name="Weimer P.J."/>
        </authorList>
    </citation>
    <scope>NUCLEOTIDE SEQUENCE [LARGE SCALE GENOMIC DNA]</scope>
    <source>
        <strain evidence="2">ATCC 27210 / DSM 20455 / JCM 14654 / NCDO 2250 / 7</strain>
        <plasmid evidence="2">pRUMAL01</plasmid>
    </source>
</reference>
<proteinExistence type="predicted"/>
<dbReference type="HOGENOM" id="CLU_1625846_0_0_9"/>
<sequence>MLYGKSVRYDKRNFIYAVKTVAELYKSLDMMQSIGIMVEGAKEGVGACIWKSITSSTNIALLLMNHSIGDDLANEVFLDFVERYIKNNMIDKDISAFYATYKNFGNNAAMVKHELERLNSRYDYYCDDCPTRRNGEECDIDCQSKKESLLKRIKQLRRVESNL</sequence>
<dbReference type="EMBL" id="CP002404">
    <property type="protein sequence ID" value="ADU24006.1"/>
    <property type="molecule type" value="Genomic_DNA"/>
</dbReference>
<dbReference type="RefSeq" id="WP_013483555.1">
    <property type="nucleotide sequence ID" value="NC_014824.1"/>
</dbReference>
<dbReference type="KEGG" id="ral:Rumal_3565"/>
<geneLocation type="plasmid" evidence="1 2">
    <name>pRUMAL01</name>
</geneLocation>
<dbReference type="Proteomes" id="UP000006919">
    <property type="component" value="Plasmid pRUMAL01"/>
</dbReference>
<evidence type="ECO:0000313" key="2">
    <source>
        <dbReference type="Proteomes" id="UP000006919"/>
    </source>
</evidence>
<name>E6UK10_RUMA7</name>
<keyword evidence="1" id="KW-0614">Plasmid</keyword>
<evidence type="ECO:0000313" key="1">
    <source>
        <dbReference type="EMBL" id="ADU24006.1"/>
    </source>
</evidence>
<organism evidence="1 2">
    <name type="scientific">Ruminococcus albus (strain ATCC 27210 / DSM 20455 / JCM 14654 / NCDO 2250 / 7)</name>
    <dbReference type="NCBI Taxonomy" id="697329"/>
    <lineage>
        <taxon>Bacteria</taxon>
        <taxon>Bacillati</taxon>
        <taxon>Bacillota</taxon>
        <taxon>Clostridia</taxon>
        <taxon>Eubacteriales</taxon>
        <taxon>Oscillospiraceae</taxon>
        <taxon>Ruminococcus</taxon>
    </lineage>
</organism>
<gene>
    <name evidence="1" type="ordered locus">Rumal_3565</name>
</gene>
<dbReference type="AlphaFoldDB" id="E6UK10"/>
<protein>
    <submittedName>
        <fullName evidence="1">Uncharacterized protein</fullName>
    </submittedName>
</protein>
<accession>E6UK10</accession>